<dbReference type="InterPro" id="IPR018161">
    <property type="entry name" value="Wnt_CS"/>
</dbReference>
<evidence type="ECO:0000256" key="6">
    <source>
        <dbReference type="ARBA" id="ARBA00022687"/>
    </source>
</evidence>
<evidence type="ECO:0000313" key="11">
    <source>
        <dbReference type="Proteomes" id="UP001519460"/>
    </source>
</evidence>
<feature type="non-terminal residue" evidence="10">
    <location>
        <position position="1"/>
    </location>
</feature>
<sequence>VVKQQVNTTCKCHGVSGSCTVKTCWLQLAPFHSVGNILKRKYENSVQAFSHTNKATGKTQLAKQRVNGAGNGLLTPGGLTSLRRGELVYMEESPSFCKRSRYSPGTRGRVCSKDGSCESICCGRGYNVQRRQVKRACHCEVIWCCKVKCKECTEEEEIYMCK</sequence>
<evidence type="ECO:0000256" key="8">
    <source>
        <dbReference type="ARBA" id="ARBA00023288"/>
    </source>
</evidence>
<dbReference type="EMBL" id="JACVVK020000006">
    <property type="protein sequence ID" value="KAK7506599.1"/>
    <property type="molecule type" value="Genomic_DNA"/>
</dbReference>
<gene>
    <name evidence="10" type="ORF">BaRGS_00002074</name>
</gene>
<dbReference type="SMART" id="SM00097">
    <property type="entry name" value="WNT1"/>
    <property type="match status" value="1"/>
</dbReference>
<evidence type="ECO:0000256" key="1">
    <source>
        <dbReference type="ARBA" id="ARBA00004498"/>
    </source>
</evidence>
<dbReference type="PROSITE" id="PS00246">
    <property type="entry name" value="WNT1"/>
    <property type="match status" value="1"/>
</dbReference>
<keyword evidence="3 9" id="KW-0217">Developmental protein</keyword>
<evidence type="ECO:0000313" key="10">
    <source>
        <dbReference type="EMBL" id="KAK7506599.1"/>
    </source>
</evidence>
<reference evidence="10 11" key="1">
    <citation type="journal article" date="2023" name="Sci. Data">
        <title>Genome assembly of the Korean intertidal mud-creeper Batillaria attramentaria.</title>
        <authorList>
            <person name="Patra A.K."/>
            <person name="Ho P.T."/>
            <person name="Jun S."/>
            <person name="Lee S.J."/>
            <person name="Kim Y."/>
            <person name="Won Y.J."/>
        </authorList>
    </citation>
    <scope>NUCLEOTIDE SEQUENCE [LARGE SCALE GENOMIC DNA]</scope>
    <source>
        <strain evidence="10">Wonlab-2016</strain>
    </source>
</reference>
<name>A0ABD0M3W5_9CAEN</name>
<organism evidence="10 11">
    <name type="scientific">Batillaria attramentaria</name>
    <dbReference type="NCBI Taxonomy" id="370345"/>
    <lineage>
        <taxon>Eukaryota</taxon>
        <taxon>Metazoa</taxon>
        <taxon>Spiralia</taxon>
        <taxon>Lophotrochozoa</taxon>
        <taxon>Mollusca</taxon>
        <taxon>Gastropoda</taxon>
        <taxon>Caenogastropoda</taxon>
        <taxon>Sorbeoconcha</taxon>
        <taxon>Cerithioidea</taxon>
        <taxon>Batillariidae</taxon>
        <taxon>Batillaria</taxon>
    </lineage>
</organism>
<dbReference type="PRINTS" id="PR01349">
    <property type="entry name" value="WNTPROTEIN"/>
</dbReference>
<accession>A0ABD0M3W5</accession>
<dbReference type="PANTHER" id="PTHR12027:SF97">
    <property type="entry name" value="PROTEIN WNT-4"/>
    <property type="match status" value="1"/>
</dbReference>
<dbReference type="Gene3D" id="3.30.2460.20">
    <property type="match status" value="1"/>
</dbReference>
<keyword evidence="4" id="KW-0964">Secreted</keyword>
<proteinExistence type="inferred from homology"/>
<comment type="caution">
    <text evidence="10">The sequence shown here is derived from an EMBL/GenBank/DDBJ whole genome shotgun (WGS) entry which is preliminary data.</text>
</comment>
<protein>
    <recommendedName>
        <fullName evidence="9">Protein Wnt</fullName>
    </recommendedName>
</protein>
<keyword evidence="6 9" id="KW-0879">Wnt signaling pathway</keyword>
<dbReference type="Proteomes" id="UP001519460">
    <property type="component" value="Unassembled WGS sequence"/>
</dbReference>
<dbReference type="InterPro" id="IPR005817">
    <property type="entry name" value="Wnt"/>
</dbReference>
<comment type="similarity">
    <text evidence="2 9">Belongs to the Wnt family.</text>
</comment>
<evidence type="ECO:0000256" key="2">
    <source>
        <dbReference type="ARBA" id="ARBA00005683"/>
    </source>
</evidence>
<keyword evidence="7" id="KW-1015">Disulfide bond</keyword>
<dbReference type="PANTHER" id="PTHR12027">
    <property type="entry name" value="WNT RELATED"/>
    <property type="match status" value="1"/>
</dbReference>
<dbReference type="Pfam" id="PF00110">
    <property type="entry name" value="wnt"/>
    <property type="match status" value="1"/>
</dbReference>
<evidence type="ECO:0000256" key="9">
    <source>
        <dbReference type="RuleBase" id="RU003500"/>
    </source>
</evidence>
<comment type="subcellular location">
    <subcellularLocation>
        <location evidence="1 9">Secreted</location>
        <location evidence="1 9">Extracellular space</location>
        <location evidence="1 9">Extracellular matrix</location>
    </subcellularLocation>
</comment>
<keyword evidence="8" id="KW-0449">Lipoprotein</keyword>
<dbReference type="InterPro" id="IPR043158">
    <property type="entry name" value="Wnt_C"/>
</dbReference>
<evidence type="ECO:0000256" key="3">
    <source>
        <dbReference type="ARBA" id="ARBA00022473"/>
    </source>
</evidence>
<evidence type="ECO:0000256" key="4">
    <source>
        <dbReference type="ARBA" id="ARBA00022525"/>
    </source>
</evidence>
<dbReference type="AlphaFoldDB" id="A0ABD0M3W5"/>
<evidence type="ECO:0000256" key="5">
    <source>
        <dbReference type="ARBA" id="ARBA00022530"/>
    </source>
</evidence>
<keyword evidence="5" id="KW-0272">Extracellular matrix</keyword>
<dbReference type="GO" id="GO:0016055">
    <property type="term" value="P:Wnt signaling pathway"/>
    <property type="evidence" value="ECO:0007669"/>
    <property type="project" value="UniProtKB-KW"/>
</dbReference>
<comment type="function">
    <text evidence="9">Ligand for members of the frizzled family of seven transmembrane receptors.</text>
</comment>
<keyword evidence="11" id="KW-1185">Reference proteome</keyword>
<evidence type="ECO:0000256" key="7">
    <source>
        <dbReference type="ARBA" id="ARBA00023157"/>
    </source>
</evidence>